<reference evidence="1" key="1">
    <citation type="submission" date="2020-11" db="EMBL/GenBank/DDBJ databases">
        <title>Carbohydrate-dependent, anaerobic sulfur respiration: A novel catabolism in halophilic archaea.</title>
        <authorList>
            <person name="Sorokin D.Y."/>
            <person name="Messina E."/>
            <person name="Smedile F."/>
            <person name="La Cono V."/>
            <person name="Hallsworth J.E."/>
            <person name="Yakimov M.M."/>
        </authorList>
    </citation>
    <scope>NUCLEOTIDE SEQUENCE</scope>
    <source>
        <strain evidence="1">HSR12-1</strain>
    </source>
</reference>
<proteinExistence type="predicted"/>
<evidence type="ECO:0000313" key="2">
    <source>
        <dbReference type="Proteomes" id="UP000663525"/>
    </source>
</evidence>
<dbReference type="Gene3D" id="3.40.50.300">
    <property type="entry name" value="P-loop containing nucleotide triphosphate hydrolases"/>
    <property type="match status" value="1"/>
</dbReference>
<keyword evidence="1" id="KW-0547">Nucleotide-binding</keyword>
<name>A0A897N0J9_9EURY</name>
<gene>
    <name evidence="1" type="ORF">HSR121_2131</name>
</gene>
<accession>A0A897N0J9</accession>
<dbReference type="GeneID" id="68855699"/>
<dbReference type="RefSeq" id="WP_229112931.1">
    <property type="nucleotide sequence ID" value="NZ_CP064787.1"/>
</dbReference>
<protein>
    <submittedName>
        <fullName evidence="1">HerA helicase</fullName>
    </submittedName>
</protein>
<dbReference type="InterPro" id="IPR027417">
    <property type="entry name" value="P-loop_NTPase"/>
</dbReference>
<organism evidence="1 2">
    <name type="scientific">Halapricum desulfuricans</name>
    <dbReference type="NCBI Taxonomy" id="2841257"/>
    <lineage>
        <taxon>Archaea</taxon>
        <taxon>Methanobacteriati</taxon>
        <taxon>Methanobacteriota</taxon>
        <taxon>Stenosarchaea group</taxon>
        <taxon>Halobacteria</taxon>
        <taxon>Halobacteriales</taxon>
        <taxon>Haloarculaceae</taxon>
        <taxon>Halapricum</taxon>
    </lineage>
</organism>
<dbReference type="EMBL" id="CP064787">
    <property type="protein sequence ID" value="QSG06462.1"/>
    <property type="molecule type" value="Genomic_DNA"/>
</dbReference>
<dbReference type="Proteomes" id="UP000663525">
    <property type="component" value="Chromosome"/>
</dbReference>
<keyword evidence="1" id="KW-0378">Hydrolase</keyword>
<evidence type="ECO:0000313" key="1">
    <source>
        <dbReference type="EMBL" id="QSG06462.1"/>
    </source>
</evidence>
<keyword evidence="1" id="KW-0347">Helicase</keyword>
<sequence length="262" mass="29588">MNEAVGAKTNWGKSYAAQYLAEQNIDEFEGLVILDYKDEFTGLVEEYDDVRRLTIPSGAQNISPEKWAEKVDENPKVQLARTTATTEEFREVAGNVAEALSLWEKTAFVVIDEAHKVAPQSQAPDPLVTLATTWHGDGYGVLWITQRWAEIETTIVAECEASMLGGFRDPNDLGRIEAVEYPPEVHQSISTRVDRAVPEELLVDGEPLTLRRFEDDEGHTIGSEWVYADDTTLRRVDSREWELQSTHYGSDRKRINQPFDDG</sequence>
<dbReference type="AlphaFoldDB" id="A0A897N0J9"/>
<keyword evidence="1" id="KW-0067">ATP-binding</keyword>
<dbReference type="SUPFAM" id="SSF52540">
    <property type="entry name" value="P-loop containing nucleoside triphosphate hydrolases"/>
    <property type="match status" value="1"/>
</dbReference>
<dbReference type="GO" id="GO:0004386">
    <property type="term" value="F:helicase activity"/>
    <property type="evidence" value="ECO:0007669"/>
    <property type="project" value="UniProtKB-KW"/>
</dbReference>